<keyword evidence="2" id="KW-0812">Transmembrane</keyword>
<feature type="compositionally biased region" description="Basic and acidic residues" evidence="1">
    <location>
        <begin position="86"/>
        <end position="102"/>
    </location>
</feature>
<name>A0ABW3CRH6_9ACTN</name>
<evidence type="ECO:0000313" key="3">
    <source>
        <dbReference type="EMBL" id="MFD0856417.1"/>
    </source>
</evidence>
<keyword evidence="4" id="KW-1185">Reference proteome</keyword>
<evidence type="ECO:0000256" key="1">
    <source>
        <dbReference type="SAM" id="MobiDB-lite"/>
    </source>
</evidence>
<reference evidence="4" key="1">
    <citation type="journal article" date="2019" name="Int. J. Syst. Evol. Microbiol.">
        <title>The Global Catalogue of Microorganisms (GCM) 10K type strain sequencing project: providing services to taxonomists for standard genome sequencing and annotation.</title>
        <authorList>
            <consortium name="The Broad Institute Genomics Platform"/>
            <consortium name="The Broad Institute Genome Sequencing Center for Infectious Disease"/>
            <person name="Wu L."/>
            <person name="Ma J."/>
        </authorList>
    </citation>
    <scope>NUCLEOTIDE SEQUENCE [LARGE SCALE GENOMIC DNA]</scope>
    <source>
        <strain evidence="4">JCM 31696</strain>
    </source>
</reference>
<keyword evidence="2" id="KW-0472">Membrane</keyword>
<feature type="compositionally biased region" description="Pro residues" evidence="1">
    <location>
        <begin position="10"/>
        <end position="20"/>
    </location>
</feature>
<organism evidence="3 4">
    <name type="scientific">Actinomadura adrarensis</name>
    <dbReference type="NCBI Taxonomy" id="1819600"/>
    <lineage>
        <taxon>Bacteria</taxon>
        <taxon>Bacillati</taxon>
        <taxon>Actinomycetota</taxon>
        <taxon>Actinomycetes</taxon>
        <taxon>Streptosporangiales</taxon>
        <taxon>Thermomonosporaceae</taxon>
        <taxon>Actinomadura</taxon>
    </lineage>
</organism>
<feature type="region of interest" description="Disordered" evidence="1">
    <location>
        <begin position="1"/>
        <end position="196"/>
    </location>
</feature>
<evidence type="ECO:0000256" key="2">
    <source>
        <dbReference type="SAM" id="Phobius"/>
    </source>
</evidence>
<feature type="transmembrane region" description="Helical" evidence="2">
    <location>
        <begin position="228"/>
        <end position="250"/>
    </location>
</feature>
<feature type="non-terminal residue" evidence="3">
    <location>
        <position position="1"/>
    </location>
</feature>
<dbReference type="Proteomes" id="UP001597083">
    <property type="component" value="Unassembled WGS sequence"/>
</dbReference>
<accession>A0ABW3CRH6</accession>
<evidence type="ECO:0000313" key="4">
    <source>
        <dbReference type="Proteomes" id="UP001597083"/>
    </source>
</evidence>
<keyword evidence="2" id="KW-1133">Transmembrane helix</keyword>
<gene>
    <name evidence="3" type="ORF">ACFQ07_29525</name>
</gene>
<protein>
    <submittedName>
        <fullName evidence="3">Uncharacterized protein</fullName>
    </submittedName>
</protein>
<comment type="caution">
    <text evidence="3">The sequence shown here is derived from an EMBL/GenBank/DDBJ whole genome shotgun (WGS) entry which is preliminary data.</text>
</comment>
<dbReference type="EMBL" id="JBHTIR010004106">
    <property type="protein sequence ID" value="MFD0856417.1"/>
    <property type="molecule type" value="Genomic_DNA"/>
</dbReference>
<feature type="compositionally biased region" description="Basic and acidic residues" evidence="1">
    <location>
        <begin position="21"/>
        <end position="38"/>
    </location>
</feature>
<proteinExistence type="predicted"/>
<feature type="compositionally biased region" description="Basic and acidic residues" evidence="1">
    <location>
        <begin position="115"/>
        <end position="164"/>
    </location>
</feature>
<feature type="compositionally biased region" description="Basic and acidic residues" evidence="1">
    <location>
        <begin position="64"/>
        <end position="79"/>
    </location>
</feature>
<sequence>VDGERVTPEQPKPSEAPPETEPAKPGESAADRTDHGEDPSAPEIEQPDRTGTAEAAETPEGNEDPERPTEDRFIGDKLPDSVAGLRPDERGLLRQRDVHPVRPGEVQPEATSEDPPDRDRPDLNHPDLNRPSDIYDRMQDHGRHVEPEQSVQEDIREPDQDTTGRRRRMGHKLALTAGDTSDMGKKSGNKLGDYFHPNPNKDLYKVSTVIDTRPMRDADYKPMKYGDAVVGASVLGFTVAYGAIAAYRWVKAKWRSRDARE</sequence>